<evidence type="ECO:0000313" key="4">
    <source>
        <dbReference type="Proteomes" id="UP001164733"/>
    </source>
</evidence>
<dbReference type="Proteomes" id="UP001164733">
    <property type="component" value="Chromosome"/>
</dbReference>
<proteinExistence type="predicted"/>
<reference evidence="3" key="1">
    <citation type="submission" date="2021-11" db="EMBL/GenBank/DDBJ databases">
        <title>Clostridia strains as spoilage organisms.</title>
        <authorList>
            <person name="Wambui J."/>
            <person name="Stevens M.J.A."/>
            <person name="Stephan R."/>
        </authorList>
    </citation>
    <scope>NUCLEOTIDE SEQUENCE</scope>
    <source>
        <strain evidence="3">CF009</strain>
    </source>
</reference>
<keyword evidence="1" id="KW-0597">Phosphoprotein</keyword>
<gene>
    <name evidence="3" type="ORF">LL038_09450</name>
</gene>
<dbReference type="InterPro" id="IPR052048">
    <property type="entry name" value="ST_Response_Regulator"/>
</dbReference>
<dbReference type="RefSeq" id="WP_216127779.1">
    <property type="nucleotide sequence ID" value="NZ_CP086239.1"/>
</dbReference>
<feature type="domain" description="Response regulatory" evidence="2">
    <location>
        <begin position="7"/>
        <end position="125"/>
    </location>
</feature>
<organism evidence="3 4">
    <name type="scientific">Clostridium estertheticum</name>
    <dbReference type="NCBI Taxonomy" id="238834"/>
    <lineage>
        <taxon>Bacteria</taxon>
        <taxon>Bacillati</taxon>
        <taxon>Bacillota</taxon>
        <taxon>Clostridia</taxon>
        <taxon>Eubacteriales</taxon>
        <taxon>Clostridiaceae</taxon>
        <taxon>Clostridium</taxon>
    </lineage>
</organism>
<dbReference type="Pfam" id="PF00072">
    <property type="entry name" value="Response_reg"/>
    <property type="match status" value="1"/>
</dbReference>
<dbReference type="GO" id="GO:0000160">
    <property type="term" value="P:phosphorelay signal transduction system"/>
    <property type="evidence" value="ECO:0007669"/>
    <property type="project" value="InterPro"/>
</dbReference>
<sequence length="135" mass="14969">MEGSKINIIIADDNKDFSNILNDYISMQKDIVVTGIAANGIEALALIQEKKPDVVILDMNMPIMDGLEVLERLTTMNFDIKPHILVLSAVAKKTTTQKALALRADYYVLKPFSIETLVKKIRQIMNVAILGPANI</sequence>
<dbReference type="PANTHER" id="PTHR43228">
    <property type="entry name" value="TWO-COMPONENT RESPONSE REGULATOR"/>
    <property type="match status" value="1"/>
</dbReference>
<evidence type="ECO:0000256" key="1">
    <source>
        <dbReference type="PROSITE-ProRule" id="PRU00169"/>
    </source>
</evidence>
<dbReference type="AlphaFoldDB" id="A0AA47I918"/>
<dbReference type="SMART" id="SM00448">
    <property type="entry name" value="REC"/>
    <property type="match status" value="1"/>
</dbReference>
<protein>
    <submittedName>
        <fullName evidence="3">Response regulator</fullName>
    </submittedName>
</protein>
<dbReference type="PROSITE" id="PS50110">
    <property type="entry name" value="RESPONSE_REGULATORY"/>
    <property type="match status" value="1"/>
</dbReference>
<evidence type="ECO:0000259" key="2">
    <source>
        <dbReference type="PROSITE" id="PS50110"/>
    </source>
</evidence>
<dbReference type="EMBL" id="CP086239">
    <property type="protein sequence ID" value="WAG62440.1"/>
    <property type="molecule type" value="Genomic_DNA"/>
</dbReference>
<dbReference type="PANTHER" id="PTHR43228:SF5">
    <property type="entry name" value="STAGE 0 SPORULATION PROTEIN A"/>
    <property type="match status" value="1"/>
</dbReference>
<feature type="modified residue" description="4-aspartylphosphate" evidence="1">
    <location>
        <position position="58"/>
    </location>
</feature>
<dbReference type="InterPro" id="IPR001789">
    <property type="entry name" value="Sig_transdc_resp-reg_receiver"/>
</dbReference>
<accession>A0AA47I918</accession>
<evidence type="ECO:0000313" key="3">
    <source>
        <dbReference type="EMBL" id="WAG62440.1"/>
    </source>
</evidence>
<name>A0AA47I918_9CLOT</name>